<dbReference type="InterPro" id="IPR051215">
    <property type="entry name" value="GRE"/>
</dbReference>
<evidence type="ECO:0000256" key="1">
    <source>
        <dbReference type="ARBA" id="ARBA00022818"/>
    </source>
</evidence>
<dbReference type="GeneID" id="90533629"/>
<dbReference type="NCBIfam" id="NF043068">
    <property type="entry name" value="glycl_HYPD"/>
    <property type="match status" value="1"/>
</dbReference>
<dbReference type="InterPro" id="IPR001150">
    <property type="entry name" value="Gly_radical"/>
</dbReference>
<dbReference type="PROSITE" id="PS51149">
    <property type="entry name" value="GLY_RADICAL_2"/>
    <property type="match status" value="1"/>
</dbReference>
<dbReference type="Pfam" id="PF02901">
    <property type="entry name" value="PFL-like"/>
    <property type="match status" value="1"/>
</dbReference>
<reference evidence="6 7" key="1">
    <citation type="submission" date="2022-06" db="EMBL/GenBank/DDBJ databases">
        <title>Isolation of gut microbiota from human fecal samples.</title>
        <authorList>
            <person name="Pamer E.G."/>
            <person name="Barat B."/>
            <person name="Waligurski E."/>
            <person name="Medina S."/>
            <person name="Paddock L."/>
            <person name="Mostad J."/>
        </authorList>
    </citation>
    <scope>NUCLEOTIDE SEQUENCE [LARGE SCALE GENOMIC DNA]</scope>
    <source>
        <strain evidence="6 7">DFI.9.73</strain>
    </source>
</reference>
<evidence type="ECO:0000256" key="3">
    <source>
        <dbReference type="PROSITE-ProRule" id="PRU00493"/>
    </source>
</evidence>
<keyword evidence="1 3" id="KW-0556">Organic radical</keyword>
<feature type="domain" description="Glycine radical" evidence="4">
    <location>
        <begin position="683"/>
        <end position="803"/>
    </location>
</feature>
<protein>
    <submittedName>
        <fullName evidence="6">Glycyl radical protein</fullName>
    </submittedName>
</protein>
<accession>A0ABT1RYG3</accession>
<evidence type="ECO:0000313" key="7">
    <source>
        <dbReference type="Proteomes" id="UP001524473"/>
    </source>
</evidence>
<comment type="caution">
    <text evidence="6">The sequence shown here is derived from an EMBL/GenBank/DDBJ whole genome shotgun (WGS) entry which is preliminary data.</text>
</comment>
<organism evidence="6 7">
    <name type="scientific">Neglectibacter timonensis</name>
    <dbReference type="NCBI Taxonomy" id="1776382"/>
    <lineage>
        <taxon>Bacteria</taxon>
        <taxon>Bacillati</taxon>
        <taxon>Bacillota</taxon>
        <taxon>Clostridia</taxon>
        <taxon>Eubacteriales</taxon>
        <taxon>Oscillospiraceae</taxon>
        <taxon>Neglectibacter</taxon>
    </lineage>
</organism>
<dbReference type="RefSeq" id="WP_066866895.1">
    <property type="nucleotide sequence ID" value="NZ_CABKVV010000014.1"/>
</dbReference>
<evidence type="ECO:0000256" key="2">
    <source>
        <dbReference type="ARBA" id="ARBA00023239"/>
    </source>
</evidence>
<gene>
    <name evidence="6" type="ORF">NE695_05270</name>
</gene>
<keyword evidence="7" id="KW-1185">Reference proteome</keyword>
<proteinExistence type="predicted"/>
<evidence type="ECO:0000259" key="5">
    <source>
        <dbReference type="PROSITE" id="PS51554"/>
    </source>
</evidence>
<name>A0ABT1RYG3_9FIRM</name>
<evidence type="ECO:0000259" key="4">
    <source>
        <dbReference type="PROSITE" id="PS51149"/>
    </source>
</evidence>
<dbReference type="Pfam" id="PF01228">
    <property type="entry name" value="Gly_radical"/>
    <property type="match status" value="1"/>
</dbReference>
<dbReference type="SUPFAM" id="SSF51998">
    <property type="entry name" value="PFL-like glycyl radical enzymes"/>
    <property type="match status" value="1"/>
</dbReference>
<dbReference type="PANTHER" id="PTHR43641">
    <property type="entry name" value="FORMATE ACETYLTRANSFERASE 3-RELATED"/>
    <property type="match status" value="1"/>
</dbReference>
<keyword evidence="2" id="KW-0456">Lyase</keyword>
<sequence length="803" mass="90935">MAVQERVQEPRVQEAHGVTERVRRLREESLNTQPRIYMERALLETEAYEQYEGTVSVPELRALTLRHYFSKKSISIHKGELIVGEKGDGPQSAPTFPELCCHTVEDMKVMDQRELIRFAVTEEDLRLQQERVIPFWEKRSIRHRILSSMSEEWKAAYECGIFTEFMEQRGPGHTVGSDKIYQKGFADYQEDIRRAMKDLDFLRDPEALRKKEELSAMMIACDAIMILGKRYGELARRMAAEETDPQWRADLFTIAENCAVVPAQKPQTFHQALQMYWFVHLAVTSELNPWDSYSPGRLDQHVCPFYRKDVAAGRLSRPQALELLECLWVKFNNQPAPPKVGITLKESGTYTDFANINTGGIAPDGTDGVNEVSYLILDCMDDMKLLQPSSNVQISRKTPQKFLLRACEISRKGWGQPAFYNTEAIVQELLAAGKSIEDARRGGTSGCVETGAFGNEAYILTGYFNLPKILELTLFNGYDHVAGRQLGLPLGKAEDFHSYEELLEAYHRQIDYFLDIKVQGSNLIESIYASYMPAPFLSVITNDCIRKGKDYNAGGARYNTSYIQGVGIGTVTDSLAAIRRQVYQEKNVTMGELLQALQEDFENDPRILNLVQNFSPKYGNDDDFADSIMQEVFSYYQKAVTGRPNQRGGTYRVNMLPTTCHVYFGEVMLASANGRRAHKPVSEGISPDKGADTHGPTAVLRSCAKMDHIRTGGTLLNQKFTPSVVAGEDGLKQMANLIRTYFNMDGHHIQFNVIDRQTLLDAQAHPEEYKDLIVRVAGYSDHFRNLSRALQDEIIARTEQSFS</sequence>
<dbReference type="PANTHER" id="PTHR43641:SF2">
    <property type="entry name" value="DEHYDRATASE YBIW-RELATED"/>
    <property type="match status" value="1"/>
</dbReference>
<dbReference type="EMBL" id="JANFZH010000009">
    <property type="protein sequence ID" value="MCQ4839325.1"/>
    <property type="molecule type" value="Genomic_DNA"/>
</dbReference>
<dbReference type="Proteomes" id="UP001524473">
    <property type="component" value="Unassembled WGS sequence"/>
</dbReference>
<feature type="domain" description="PFL" evidence="5">
    <location>
        <begin position="20"/>
        <end position="676"/>
    </location>
</feature>
<dbReference type="InterPro" id="IPR004184">
    <property type="entry name" value="PFL_dom"/>
</dbReference>
<dbReference type="Gene3D" id="3.20.70.20">
    <property type="match status" value="1"/>
</dbReference>
<dbReference type="CDD" id="cd01677">
    <property type="entry name" value="PFL2_DhaB_BssA"/>
    <property type="match status" value="1"/>
</dbReference>
<dbReference type="InterPro" id="IPR050012">
    <property type="entry name" value="Glycl_HYPD"/>
</dbReference>
<evidence type="ECO:0000313" key="6">
    <source>
        <dbReference type="EMBL" id="MCQ4839325.1"/>
    </source>
</evidence>
<feature type="modified residue" description="Glycine radical" evidence="3">
    <location>
        <position position="778"/>
    </location>
</feature>
<dbReference type="PROSITE" id="PS51554">
    <property type="entry name" value="PFL"/>
    <property type="match status" value="1"/>
</dbReference>